<dbReference type="HOGENOM" id="CLU_028494_1_0_1"/>
<sequence>MSQNTGSSNLGRYYESPPTATEARGTFGGCFNANSSTNIWTPNRKVDSSMGFRSSSPTPQSAWAPNRQGFGGQFSKWRTSTPMTTPARYPQQAVRLIDLENNASFSKSLNSTTRSHKCTLPIWAGDGEGNVSDSVTLQDVLANDALVEFATDKNGCRFLQEHYPTENDNDVHQKLFRKLVEDRAIFLSLCSNMFGNFFVQRVLECSNTEEQEILTEHLATDLYNLCLDKSACRVIQLAIQKLDVHLATRLSLELRDTHLVRLSIDQNGNHVIQKIVKTLPVSSWTFLVDFFADDDNLIHVCQDKYGCRVIQSTVETLSTDQYAQCYQHRVILLRSLMAGVTRNCTQLASNEFANYVVQHVIKCGDALAVYRDIIIEQCLLQNLLSMSQEKYASHVVEVAFECAPYRLVAEMMNEIFEGYIPHPDTNRDALDILLFHQYGNYVVQQMIQTCVLGQNARDQKQSEMYGMWLEKIHGRVMRNAHRLERFSSGKKIIEALQSMSLY</sequence>
<dbReference type="Bgee" id="WBGene00004239">
    <property type="expression patterns" value="Expressed in germ line (C elegans) and 4 other cell types or tissues"/>
</dbReference>
<comment type="interaction">
    <interactant intactId="EBI-330810">
        <id>Q9U2G4</id>
    </interactant>
    <interactant intactId="EBI-330851">
        <id>Q10653</id>
        <label>cyb-1</label>
    </interactant>
    <organismsDiffer>false</organismsDiffer>
    <experiments>3</experiments>
</comment>
<gene>
    <name evidence="8 10" type="primary">puf-3</name>
    <name evidence="8" type="ORF">CELE_Y45F10A.2</name>
    <name evidence="10" type="ORF">Y45F10A.2</name>
</gene>
<dbReference type="PhylomeDB" id="Q9U2G4"/>
<dbReference type="SMART" id="SM00025">
    <property type="entry name" value="Pumilio"/>
    <property type="match status" value="8"/>
</dbReference>
<dbReference type="GO" id="GO:0005737">
    <property type="term" value="C:cytoplasm"/>
    <property type="evidence" value="ECO:0000318"/>
    <property type="project" value="GO_Central"/>
</dbReference>
<keyword evidence="9" id="KW-1185">Reference proteome</keyword>
<dbReference type="RefSeq" id="NP_502606.1">
    <property type="nucleotide sequence ID" value="NM_070205.8"/>
</dbReference>
<dbReference type="PANTHER" id="PTHR12537">
    <property type="entry name" value="RNA BINDING PROTEIN PUMILIO-RELATED"/>
    <property type="match status" value="1"/>
</dbReference>
<feature type="repeat" description="Pumilio" evidence="5">
    <location>
        <begin position="178"/>
        <end position="216"/>
    </location>
</feature>
<feature type="domain" description="PUM-HD" evidence="7">
    <location>
        <begin position="114"/>
        <end position="500"/>
    </location>
</feature>
<dbReference type="InterPro" id="IPR033133">
    <property type="entry name" value="PUM-HD"/>
</dbReference>
<keyword evidence="4" id="KW-0694">RNA-binding</keyword>
<evidence type="ECO:0000256" key="1">
    <source>
        <dbReference type="ARBA" id="ARBA00022473"/>
    </source>
</evidence>
<dbReference type="InParanoid" id="Q9U2G4"/>
<proteinExistence type="evidence at protein level"/>
<evidence type="ECO:0000313" key="10">
    <source>
        <dbReference type="WormBase" id="Y45F10A.2"/>
    </source>
</evidence>
<protein>
    <submittedName>
        <fullName evidence="8">PUM-HD domain-containing protein</fullName>
    </submittedName>
</protein>
<dbReference type="GO" id="GO:0010608">
    <property type="term" value="P:post-transcriptional regulation of gene expression"/>
    <property type="evidence" value="ECO:0000318"/>
    <property type="project" value="GO_Central"/>
</dbReference>
<dbReference type="OMA" id="QLMACDS"/>
<feature type="compositionally biased region" description="Polar residues" evidence="6">
    <location>
        <begin position="51"/>
        <end position="63"/>
    </location>
</feature>
<dbReference type="CTD" id="178320"/>
<dbReference type="GO" id="GO:0030154">
    <property type="term" value="P:cell differentiation"/>
    <property type="evidence" value="ECO:0007669"/>
    <property type="project" value="UniProtKB-KW"/>
</dbReference>
<dbReference type="Gene3D" id="1.25.10.10">
    <property type="entry name" value="Leucine-rich Repeat Variant"/>
    <property type="match status" value="1"/>
</dbReference>
<name>Q9U2G4_CAEEL</name>
<dbReference type="PANTHER" id="PTHR12537:SF164">
    <property type="entry name" value="PUM-HD DOMAIN-CONTAINING PROTEIN"/>
    <property type="match status" value="1"/>
</dbReference>
<reference evidence="8 9" key="1">
    <citation type="journal article" date="1998" name="Science">
        <title>Genome sequence of the nematode C. elegans: a platform for investigating biology.</title>
        <authorList>
            <consortium name="The C. elegans sequencing consortium"/>
            <person name="Sulson J.E."/>
            <person name="Waterston R."/>
        </authorList>
    </citation>
    <scope>NUCLEOTIDE SEQUENCE [LARGE SCALE GENOMIC DNA]</scope>
    <source>
        <strain evidence="8 9">Bristol N2</strain>
    </source>
</reference>
<dbReference type="PaxDb" id="6239-Y45F10A.2"/>
<feature type="repeat" description="Pumilio" evidence="5">
    <location>
        <begin position="339"/>
        <end position="376"/>
    </location>
</feature>
<evidence type="ECO:0000259" key="7">
    <source>
        <dbReference type="PROSITE" id="PS50303"/>
    </source>
</evidence>
<dbReference type="IntAct" id="Q9U2G4">
    <property type="interactions" value="2"/>
</dbReference>
<dbReference type="GO" id="GO:0005634">
    <property type="term" value="C:nucleus"/>
    <property type="evidence" value="ECO:0000318"/>
    <property type="project" value="GO_Central"/>
</dbReference>
<feature type="repeat" description="Pumilio" evidence="5">
    <location>
        <begin position="290"/>
        <end position="327"/>
    </location>
</feature>
<feature type="repeat" description="Pumilio" evidence="5">
    <location>
        <begin position="139"/>
        <end position="177"/>
    </location>
</feature>
<organism evidence="8 9">
    <name type="scientific">Caenorhabditis elegans</name>
    <dbReference type="NCBI Taxonomy" id="6239"/>
    <lineage>
        <taxon>Eukaryota</taxon>
        <taxon>Metazoa</taxon>
        <taxon>Ecdysozoa</taxon>
        <taxon>Nematoda</taxon>
        <taxon>Chromadorea</taxon>
        <taxon>Rhabditida</taxon>
        <taxon>Rhabditina</taxon>
        <taxon>Rhabditomorpha</taxon>
        <taxon>Rhabditoidea</taxon>
        <taxon>Rhabditidae</taxon>
        <taxon>Peloderinae</taxon>
        <taxon>Caenorhabditis</taxon>
    </lineage>
</organism>
<dbReference type="FunCoup" id="Q9U2G4">
    <property type="interactions" value="70"/>
</dbReference>
<feature type="region of interest" description="Disordered" evidence="6">
    <location>
        <begin position="47"/>
        <end position="68"/>
    </location>
</feature>
<dbReference type="PROSITE" id="PS50303">
    <property type="entry name" value="PUM_HD"/>
    <property type="match status" value="1"/>
</dbReference>
<evidence type="ECO:0000256" key="5">
    <source>
        <dbReference type="PROSITE-ProRule" id="PRU00317"/>
    </source>
</evidence>
<evidence type="ECO:0000256" key="3">
    <source>
        <dbReference type="ARBA" id="ARBA00022782"/>
    </source>
</evidence>
<keyword evidence="2" id="KW-0677">Repeat</keyword>
<dbReference type="AGR" id="WB:WBGene00004239"/>
<dbReference type="Proteomes" id="UP000001940">
    <property type="component" value="Chromosome IV"/>
</dbReference>
<evidence type="ECO:0000313" key="8">
    <source>
        <dbReference type="EMBL" id="CAB63369.1"/>
    </source>
</evidence>
<dbReference type="GO" id="GO:0003730">
    <property type="term" value="F:mRNA 3'-UTR binding"/>
    <property type="evidence" value="ECO:0000314"/>
    <property type="project" value="WormBase"/>
</dbReference>
<dbReference type="SMR" id="Q9U2G4"/>
<keyword evidence="11" id="KW-1267">Proteomics identification</keyword>
<dbReference type="eggNOG" id="KOG1488">
    <property type="taxonomic scope" value="Eukaryota"/>
</dbReference>
<dbReference type="KEGG" id="cel:CELE_Y45F10A.2"/>
<dbReference type="PeptideAtlas" id="Q9U2G4"/>
<keyword evidence="3" id="KW-0221">Differentiation</keyword>
<evidence type="ECO:0000256" key="6">
    <source>
        <dbReference type="SAM" id="MobiDB-lite"/>
    </source>
</evidence>
<evidence type="ECO:0000313" key="9">
    <source>
        <dbReference type="Proteomes" id="UP000001940"/>
    </source>
</evidence>
<dbReference type="CDD" id="cd07920">
    <property type="entry name" value="Pumilio"/>
    <property type="match status" value="1"/>
</dbReference>
<dbReference type="GeneID" id="178320"/>
<dbReference type="InterPro" id="IPR033712">
    <property type="entry name" value="Pumilio_RNA-bd"/>
</dbReference>
<dbReference type="FunFam" id="1.25.10.10:FF:000558">
    <property type="entry name" value="Fem-3 mRNA-binding factor 2"/>
    <property type="match status" value="1"/>
</dbReference>
<evidence type="ECO:0007829" key="11">
    <source>
        <dbReference type="PeptideAtlas" id="Q9U2G4"/>
    </source>
</evidence>
<dbReference type="STRING" id="6239.Y45F10A.2.1"/>
<dbReference type="UCSC" id="Y45F10A.2.1">
    <property type="organism name" value="c. elegans"/>
</dbReference>
<dbReference type="EMBL" id="BX284604">
    <property type="protein sequence ID" value="CAB63369.1"/>
    <property type="molecule type" value="Genomic_DNA"/>
</dbReference>
<dbReference type="Pfam" id="PF00806">
    <property type="entry name" value="PUF"/>
    <property type="match status" value="8"/>
</dbReference>
<accession>Q9U2G4</accession>
<evidence type="ECO:0000256" key="2">
    <source>
        <dbReference type="ARBA" id="ARBA00022737"/>
    </source>
</evidence>
<dbReference type="InterPro" id="IPR011989">
    <property type="entry name" value="ARM-like"/>
</dbReference>
<dbReference type="InterPro" id="IPR016024">
    <property type="entry name" value="ARM-type_fold"/>
</dbReference>
<dbReference type="PROSITE" id="PS50302">
    <property type="entry name" value="PUM"/>
    <property type="match status" value="5"/>
</dbReference>
<evidence type="ECO:0000256" key="4">
    <source>
        <dbReference type="ARBA" id="ARBA00022884"/>
    </source>
</evidence>
<keyword evidence="1" id="KW-0217">Developmental protein</keyword>
<dbReference type="InterPro" id="IPR001313">
    <property type="entry name" value="Pumilio_RNA-bd_rpt"/>
</dbReference>
<dbReference type="WormBase" id="Y45F10A.2">
    <property type="protein sequence ID" value="CE18393"/>
    <property type="gene ID" value="WBGene00004239"/>
    <property type="gene designation" value="puf-3"/>
</dbReference>
<dbReference type="AlphaFoldDB" id="Q9U2G4"/>
<dbReference type="OrthoDB" id="668540at2759"/>
<dbReference type="SUPFAM" id="SSF48371">
    <property type="entry name" value="ARM repeat"/>
    <property type="match status" value="1"/>
</dbReference>
<feature type="repeat" description="Pumilio" evidence="5">
    <location>
        <begin position="253"/>
        <end position="289"/>
    </location>
</feature>